<keyword evidence="6" id="KW-1185">Reference proteome</keyword>
<organism evidence="5 6">
    <name type="scientific">Poecilia mexicana</name>
    <dbReference type="NCBI Taxonomy" id="48701"/>
    <lineage>
        <taxon>Eukaryota</taxon>
        <taxon>Metazoa</taxon>
        <taxon>Chordata</taxon>
        <taxon>Craniata</taxon>
        <taxon>Vertebrata</taxon>
        <taxon>Euteleostomi</taxon>
        <taxon>Actinopterygii</taxon>
        <taxon>Neopterygii</taxon>
        <taxon>Teleostei</taxon>
        <taxon>Neoteleostei</taxon>
        <taxon>Acanthomorphata</taxon>
        <taxon>Ovalentaria</taxon>
        <taxon>Atherinomorphae</taxon>
        <taxon>Cyprinodontiformes</taxon>
        <taxon>Poeciliidae</taxon>
        <taxon>Poeciliinae</taxon>
        <taxon>Poecilia</taxon>
    </lineage>
</organism>
<protein>
    <recommendedName>
        <fullName evidence="4">SH3 domain-containing protein</fullName>
    </recommendedName>
</protein>
<dbReference type="InterPro" id="IPR036028">
    <property type="entry name" value="SH3-like_dom_sf"/>
</dbReference>
<feature type="domain" description="SH3" evidence="4">
    <location>
        <begin position="9"/>
        <end position="70"/>
    </location>
</feature>
<dbReference type="GO" id="GO:0005085">
    <property type="term" value="F:guanyl-nucleotide exchange factor activity"/>
    <property type="evidence" value="ECO:0007669"/>
    <property type="project" value="InterPro"/>
</dbReference>
<keyword evidence="3" id="KW-0732">Signal</keyword>
<reference evidence="5" key="2">
    <citation type="submission" date="2025-09" db="UniProtKB">
        <authorList>
            <consortium name="Ensembl"/>
        </authorList>
    </citation>
    <scope>IDENTIFICATION</scope>
</reference>
<sequence length="167" mass="19416">MATTLPFMTVIILFLVKWNFVGKGEKQLSLEVGDTVHIQEVCEGWYRGYLTRNKAQKGVFPSSFVHLKEVNIEKRGDEEIVTPAEMPLVKEVTTTLREWGTIWKQLFVSNKHGRVRQVQRLMWDLMEWRSQLLSGTLPSDEFKELKQKVTSKIDYGNKCVYTANRCC</sequence>
<dbReference type="Proteomes" id="UP000261480">
    <property type="component" value="Unplaced"/>
</dbReference>
<feature type="signal peptide" evidence="3">
    <location>
        <begin position="1"/>
        <end position="23"/>
    </location>
</feature>
<dbReference type="SUPFAM" id="SSF50044">
    <property type="entry name" value="SH3-domain"/>
    <property type="match status" value="1"/>
</dbReference>
<reference evidence="5" key="1">
    <citation type="submission" date="2025-08" db="UniProtKB">
        <authorList>
            <consortium name="Ensembl"/>
        </authorList>
    </citation>
    <scope>IDENTIFICATION</scope>
</reference>
<dbReference type="Ensembl" id="ENSPMET00000007420.1">
    <property type="protein sequence ID" value="ENSPMEP00000005483.1"/>
    <property type="gene ID" value="ENSPMEG00000006868.1"/>
</dbReference>
<dbReference type="SMART" id="SM00326">
    <property type="entry name" value="SH3"/>
    <property type="match status" value="1"/>
</dbReference>
<evidence type="ECO:0000259" key="4">
    <source>
        <dbReference type="PROSITE" id="PS50002"/>
    </source>
</evidence>
<dbReference type="InterPro" id="IPR026791">
    <property type="entry name" value="DOCK"/>
</dbReference>
<dbReference type="GO" id="GO:0016477">
    <property type="term" value="P:cell migration"/>
    <property type="evidence" value="ECO:0007669"/>
    <property type="project" value="TreeGrafter"/>
</dbReference>
<proteinExistence type="predicted"/>
<dbReference type="Gene3D" id="2.30.30.40">
    <property type="entry name" value="SH3 Domains"/>
    <property type="match status" value="1"/>
</dbReference>
<evidence type="ECO:0000313" key="6">
    <source>
        <dbReference type="Proteomes" id="UP000261480"/>
    </source>
</evidence>
<dbReference type="InterPro" id="IPR042455">
    <property type="entry name" value="DOCK_N_sub1"/>
</dbReference>
<dbReference type="GO" id="GO:0005886">
    <property type="term" value="C:plasma membrane"/>
    <property type="evidence" value="ECO:0007669"/>
    <property type="project" value="TreeGrafter"/>
</dbReference>
<evidence type="ECO:0000313" key="5">
    <source>
        <dbReference type="Ensembl" id="ENSPMEP00000005483.1"/>
    </source>
</evidence>
<dbReference type="Pfam" id="PF07653">
    <property type="entry name" value="SH3_2"/>
    <property type="match status" value="1"/>
</dbReference>
<dbReference type="Pfam" id="PF16172">
    <property type="entry name" value="DOCK_N"/>
    <property type="match status" value="1"/>
</dbReference>
<dbReference type="PROSITE" id="PS50002">
    <property type="entry name" value="SH3"/>
    <property type="match status" value="1"/>
</dbReference>
<evidence type="ECO:0000256" key="1">
    <source>
        <dbReference type="ARBA" id="ARBA00022443"/>
    </source>
</evidence>
<feature type="chain" id="PRO_5017192021" description="SH3 domain-containing protein" evidence="3">
    <location>
        <begin position="24"/>
        <end position="167"/>
    </location>
</feature>
<dbReference type="GO" id="GO:0005737">
    <property type="term" value="C:cytoplasm"/>
    <property type="evidence" value="ECO:0007669"/>
    <property type="project" value="TreeGrafter"/>
</dbReference>
<evidence type="ECO:0000256" key="2">
    <source>
        <dbReference type="PROSITE-ProRule" id="PRU00192"/>
    </source>
</evidence>
<dbReference type="GO" id="GO:0007520">
    <property type="term" value="P:myoblast fusion"/>
    <property type="evidence" value="ECO:0007669"/>
    <property type="project" value="TreeGrafter"/>
</dbReference>
<dbReference type="InterPro" id="IPR001452">
    <property type="entry name" value="SH3_domain"/>
</dbReference>
<dbReference type="STRING" id="48701.ENSPMEP00000005483"/>
<dbReference type="CDD" id="cd11872">
    <property type="entry name" value="SH3_DOCK_AB"/>
    <property type="match status" value="1"/>
</dbReference>
<name>A0A3B3WRS8_9TELE</name>
<dbReference type="Gene3D" id="1.20.1270.350">
    <property type="entry name" value="Dedicator of cytokinesis N-terminal subdomain"/>
    <property type="match status" value="1"/>
</dbReference>
<keyword evidence="1 2" id="KW-0728">SH3 domain</keyword>
<dbReference type="GO" id="GO:0031267">
    <property type="term" value="F:small GTPase binding"/>
    <property type="evidence" value="ECO:0007669"/>
    <property type="project" value="TreeGrafter"/>
</dbReference>
<dbReference type="GO" id="GO:0007264">
    <property type="term" value="P:small GTPase-mediated signal transduction"/>
    <property type="evidence" value="ECO:0007669"/>
    <property type="project" value="InterPro"/>
</dbReference>
<dbReference type="PANTHER" id="PTHR45653:SF6">
    <property type="entry name" value="DEDICATOR OF CYTOKINESIS PROTEIN 2"/>
    <property type="match status" value="1"/>
</dbReference>
<dbReference type="InterPro" id="IPR032376">
    <property type="entry name" value="DOCK_N"/>
</dbReference>
<dbReference type="PANTHER" id="PTHR45653">
    <property type="entry name" value="DEDICATOR OF CYTOKINESIS"/>
    <property type="match status" value="1"/>
</dbReference>
<accession>A0A3B3WRS8</accession>
<evidence type="ECO:0000256" key="3">
    <source>
        <dbReference type="SAM" id="SignalP"/>
    </source>
</evidence>
<dbReference type="AlphaFoldDB" id="A0A3B3WRS8"/>